<name>A0ABT9FGF9_9GAMM</name>
<proteinExistence type="predicted"/>
<organism evidence="1 2">
    <name type="scientific">Pseudoalteromonas marina</name>
    <dbReference type="NCBI Taxonomy" id="267375"/>
    <lineage>
        <taxon>Bacteria</taxon>
        <taxon>Pseudomonadati</taxon>
        <taxon>Pseudomonadota</taxon>
        <taxon>Gammaproteobacteria</taxon>
        <taxon>Alteromonadales</taxon>
        <taxon>Pseudoalteromonadaceae</taxon>
        <taxon>Pseudoalteromonas</taxon>
    </lineage>
</organism>
<evidence type="ECO:0000313" key="2">
    <source>
        <dbReference type="Proteomes" id="UP001177212"/>
    </source>
</evidence>
<sequence length="355" mass="41124">MKSLYEATQLIKKFGTADDFCGVKKLYKKGALLCHTDRENSSTEVSIVELNLAWEIICKDKDAAVTLISDKEAPCVFKSDKLHYSSMPSFYSRETMVNNCDSWIVCNQQNFAWNQVRANRQYVEDVFLEYFKIYGSDNFTITAIENALKHNKTCQRFSVSIHWKDRDKFSMAWFTCMRDLVKSEDIKDVWDWLNNLEFSEPNEYGECKSKIVIDGMELNILREDVRSNSQFSPFNLSHVKPITKAPKKWKRADLLKLVANGQFTHLKQTHYYSDGGGNAPLGYIKNPIKLFDEFLGERSFNCWASTSNDGEVKIHFGFHSNDGRSLMVNLNNRYPLVDMKEEEETYLSNTLKQIA</sequence>
<reference evidence="1" key="1">
    <citation type="submission" date="2023-07" db="EMBL/GenBank/DDBJ databases">
        <title>Genome content predicts the carbon catabolic preferences of heterotrophic bacteria.</title>
        <authorList>
            <person name="Gralka M."/>
        </authorList>
    </citation>
    <scope>NUCLEOTIDE SEQUENCE</scope>
    <source>
        <strain evidence="1">4G09</strain>
    </source>
</reference>
<dbReference type="Proteomes" id="UP001177212">
    <property type="component" value="Unassembled WGS sequence"/>
</dbReference>
<accession>A0ABT9FGF9</accession>
<gene>
    <name evidence="1" type="ORF">Q8W34_14075</name>
</gene>
<keyword evidence="2" id="KW-1185">Reference proteome</keyword>
<dbReference type="EMBL" id="JAUYVT010000014">
    <property type="protein sequence ID" value="MDP2565769.1"/>
    <property type="molecule type" value="Genomic_DNA"/>
</dbReference>
<evidence type="ECO:0000313" key="1">
    <source>
        <dbReference type="EMBL" id="MDP2565769.1"/>
    </source>
</evidence>
<protein>
    <submittedName>
        <fullName evidence="1">Uncharacterized protein</fullName>
    </submittedName>
</protein>
<comment type="caution">
    <text evidence="1">The sequence shown here is derived from an EMBL/GenBank/DDBJ whole genome shotgun (WGS) entry which is preliminary data.</text>
</comment>
<dbReference type="RefSeq" id="WP_305472494.1">
    <property type="nucleotide sequence ID" value="NZ_JAUYVT010000014.1"/>
</dbReference>